<gene>
    <name evidence="1" type="ORF">GCM10008906_09650</name>
</gene>
<name>A0ABN1JCH7_9CLOT</name>
<dbReference type="Proteomes" id="UP001501510">
    <property type="component" value="Unassembled WGS sequence"/>
</dbReference>
<keyword evidence="2" id="KW-1185">Reference proteome</keyword>
<comment type="caution">
    <text evidence="1">The sequence shown here is derived from an EMBL/GenBank/DDBJ whole genome shotgun (WGS) entry which is preliminary data.</text>
</comment>
<accession>A0ABN1JCH7</accession>
<dbReference type="InterPro" id="IPR012441">
    <property type="entry name" value="DUF1643"/>
</dbReference>
<protein>
    <recommendedName>
        <fullName evidence="3">DUF1643 domain-containing protein</fullName>
    </recommendedName>
</protein>
<evidence type="ECO:0000313" key="1">
    <source>
        <dbReference type="EMBL" id="GAA0735664.1"/>
    </source>
</evidence>
<dbReference type="EMBL" id="BAAACG010000006">
    <property type="protein sequence ID" value="GAA0735664.1"/>
    <property type="molecule type" value="Genomic_DNA"/>
</dbReference>
<evidence type="ECO:0000313" key="2">
    <source>
        <dbReference type="Proteomes" id="UP001501510"/>
    </source>
</evidence>
<evidence type="ECO:0008006" key="3">
    <source>
        <dbReference type="Google" id="ProtNLM"/>
    </source>
</evidence>
<sequence length="181" mass="21971">MKQGIIYTISLNIEENNKKFFRYYYTKCWDNHKPKIIAILLNPSKATLTRNDKTLDFLTEYFINKGYGSMTILNLFSFMCTCSNKISNTKQEYEKKNWQYVKRYINKNKEKDFFIGWGNSFYSIKNDKFIQKAKGKKKDIESFFRKNKLKDKVFCFRSQWGKALHPSRYKENWEYGKYFLN</sequence>
<dbReference type="RefSeq" id="WP_343759406.1">
    <property type="nucleotide sequence ID" value="NZ_BAAACG010000006.1"/>
</dbReference>
<proteinExistence type="predicted"/>
<reference evidence="1 2" key="1">
    <citation type="journal article" date="2019" name="Int. J. Syst. Evol. Microbiol.">
        <title>The Global Catalogue of Microorganisms (GCM) 10K type strain sequencing project: providing services to taxonomists for standard genome sequencing and annotation.</title>
        <authorList>
            <consortium name="The Broad Institute Genomics Platform"/>
            <consortium name="The Broad Institute Genome Sequencing Center for Infectious Disease"/>
            <person name="Wu L."/>
            <person name="Ma J."/>
        </authorList>
    </citation>
    <scope>NUCLEOTIDE SEQUENCE [LARGE SCALE GENOMIC DNA]</scope>
    <source>
        <strain evidence="1 2">JCM 1407</strain>
    </source>
</reference>
<dbReference type="Pfam" id="PF07799">
    <property type="entry name" value="DUF1643"/>
    <property type="match status" value="1"/>
</dbReference>
<organism evidence="1 2">
    <name type="scientific">Clostridium oceanicum</name>
    <dbReference type="NCBI Taxonomy" id="1543"/>
    <lineage>
        <taxon>Bacteria</taxon>
        <taxon>Bacillati</taxon>
        <taxon>Bacillota</taxon>
        <taxon>Clostridia</taxon>
        <taxon>Eubacteriales</taxon>
        <taxon>Clostridiaceae</taxon>
        <taxon>Clostridium</taxon>
    </lineage>
</organism>